<protein>
    <submittedName>
        <fullName evidence="1">Chaperone modulator CbpM</fullName>
    </submittedName>
</protein>
<evidence type="ECO:0000313" key="1">
    <source>
        <dbReference type="EMBL" id="MFC5473422.1"/>
    </source>
</evidence>
<keyword evidence="2" id="KW-1185">Reference proteome</keyword>
<reference evidence="2" key="1">
    <citation type="journal article" date="2019" name="Int. J. Syst. Evol. Microbiol.">
        <title>The Global Catalogue of Microorganisms (GCM) 10K type strain sequencing project: providing services to taxonomists for standard genome sequencing and annotation.</title>
        <authorList>
            <consortium name="The Broad Institute Genomics Platform"/>
            <consortium name="The Broad Institute Genome Sequencing Center for Infectious Disease"/>
            <person name="Wu L."/>
            <person name="Ma J."/>
        </authorList>
    </citation>
    <scope>NUCLEOTIDE SEQUENCE [LARGE SCALE GENOMIC DNA]</scope>
    <source>
        <strain evidence="2">JCM 17066</strain>
    </source>
</reference>
<name>A0ABW0M8Z1_9BURK</name>
<dbReference type="Pfam" id="PF13591">
    <property type="entry name" value="MerR_2"/>
    <property type="match status" value="1"/>
</dbReference>
<dbReference type="Proteomes" id="UP001596045">
    <property type="component" value="Unassembled WGS sequence"/>
</dbReference>
<dbReference type="EMBL" id="JBHSMT010000009">
    <property type="protein sequence ID" value="MFC5473422.1"/>
    <property type="molecule type" value="Genomic_DNA"/>
</dbReference>
<accession>A0ABW0M8Z1</accession>
<evidence type="ECO:0000313" key="2">
    <source>
        <dbReference type="Proteomes" id="UP001596045"/>
    </source>
</evidence>
<organism evidence="1 2">
    <name type="scientific">Paraherbaspirillum soli</name>
    <dbReference type="NCBI Taxonomy" id="631222"/>
    <lineage>
        <taxon>Bacteria</taxon>
        <taxon>Pseudomonadati</taxon>
        <taxon>Pseudomonadota</taxon>
        <taxon>Betaproteobacteria</taxon>
        <taxon>Burkholderiales</taxon>
        <taxon>Oxalobacteraceae</taxon>
        <taxon>Paraherbaspirillum</taxon>
    </lineage>
</organism>
<dbReference type="Gene3D" id="1.10.1660.10">
    <property type="match status" value="1"/>
</dbReference>
<sequence length="102" mass="11410">MTRSNIVTGVLLDEVALTLEEFARACEMAPQWVVAHVEAELIGVNPHDSATWRFSSADLIRARRLAAAERMFDANQDAAALMVDLIEEVERLRKLLQRAGFT</sequence>
<gene>
    <name evidence="1" type="ORF">ACFPM8_05570</name>
</gene>
<comment type="caution">
    <text evidence="1">The sequence shown here is derived from an EMBL/GenBank/DDBJ whole genome shotgun (WGS) entry which is preliminary data.</text>
</comment>
<proteinExistence type="predicted"/>
<dbReference type="RefSeq" id="WP_378995855.1">
    <property type="nucleotide sequence ID" value="NZ_JBHSMT010000009.1"/>
</dbReference>